<gene>
    <name evidence="2" type="ORF">EHT25_32370</name>
</gene>
<organism evidence="2 3">
    <name type="scientific">Larkinella rosea</name>
    <dbReference type="NCBI Taxonomy" id="2025312"/>
    <lineage>
        <taxon>Bacteria</taxon>
        <taxon>Pseudomonadati</taxon>
        <taxon>Bacteroidota</taxon>
        <taxon>Cytophagia</taxon>
        <taxon>Cytophagales</taxon>
        <taxon>Spirosomataceae</taxon>
        <taxon>Larkinella</taxon>
    </lineage>
</organism>
<dbReference type="EMBL" id="RQJO01000017">
    <property type="protein sequence ID" value="RRA97742.1"/>
    <property type="molecule type" value="Genomic_DNA"/>
</dbReference>
<proteinExistence type="predicted"/>
<dbReference type="InterPro" id="IPR033889">
    <property type="entry name" value="LanC"/>
</dbReference>
<reference evidence="2 3" key="1">
    <citation type="submission" date="2018-11" db="EMBL/GenBank/DDBJ databases">
        <authorList>
            <person name="Zhou Z."/>
            <person name="Wang G."/>
        </authorList>
    </citation>
    <scope>NUCLEOTIDE SEQUENCE [LARGE SCALE GENOMIC DNA]</scope>
    <source>
        <strain evidence="2 3">KCTC52004</strain>
    </source>
</reference>
<keyword evidence="1" id="KW-0862">Zinc</keyword>
<keyword evidence="1" id="KW-0479">Metal-binding</keyword>
<evidence type="ECO:0000256" key="1">
    <source>
        <dbReference type="PIRSR" id="PIRSR607822-1"/>
    </source>
</evidence>
<dbReference type="InterPro" id="IPR007822">
    <property type="entry name" value="LANC-like"/>
</dbReference>
<accession>A0A3P1BA90</accession>
<comment type="caution">
    <text evidence="2">The sequence shown here is derived from an EMBL/GenBank/DDBJ whole genome shotgun (WGS) entry which is preliminary data.</text>
</comment>
<dbReference type="GO" id="GO:0031179">
    <property type="term" value="P:peptide modification"/>
    <property type="evidence" value="ECO:0007669"/>
    <property type="project" value="InterPro"/>
</dbReference>
<sequence length="401" mass="45063">MNQLLIDTPTRLETELHRIYELIASEPIAGNFSLLSGQVGYAVFESYYQRHFGLTDTSRVWERLGAGMDAIQSGEVDHTFAGGISGIAWGFLHLHNHGFLADGSDNPHEIVAALDEPLFLLSMEDLYAGSFDYLHGGLGACLYFLERPRTPEIVYYLTEIVNQLEKIAIKKIDGSMTWYFRNFDQPNDRSVSYNLGLSHGTASIVALLSLLYQHGYAQSACARLIEGGLQWLWSVRNENHPVVFPRQLFDDQPRNEFSRMAWCYGDLGIAHTFQLAGEILKNNRWKQIAEQTMLKAATRRTRKETLVSDTAFCHGSGGIGHLFSKFAHSQPNPVFDETARFWLQVTLDQELPPMEKDGSHPAIPLSTRGDLSFLDGEASVGMILLSQLGADNAWERAFLMR</sequence>
<protein>
    <submittedName>
        <fullName evidence="2">Lanthionine synthetase</fullName>
    </submittedName>
</protein>
<keyword evidence="3" id="KW-1185">Reference proteome</keyword>
<dbReference type="PRINTS" id="PR01955">
    <property type="entry name" value="LANCFRANKIA"/>
</dbReference>
<feature type="binding site" evidence="1">
    <location>
        <position position="313"/>
    </location>
    <ligand>
        <name>Zn(2+)</name>
        <dbReference type="ChEBI" id="CHEBI:29105"/>
    </ligand>
</feature>
<dbReference type="PRINTS" id="PR01950">
    <property type="entry name" value="LANCSUPER"/>
</dbReference>
<dbReference type="SMART" id="SM01260">
    <property type="entry name" value="LANC_like"/>
    <property type="match status" value="1"/>
</dbReference>
<dbReference type="OrthoDB" id="6313827at2"/>
<feature type="binding site" evidence="1">
    <location>
        <position position="263"/>
    </location>
    <ligand>
        <name>Zn(2+)</name>
        <dbReference type="ChEBI" id="CHEBI:29105"/>
    </ligand>
</feature>
<dbReference type="Proteomes" id="UP000271925">
    <property type="component" value="Unassembled WGS sequence"/>
</dbReference>
<dbReference type="GO" id="GO:0046872">
    <property type="term" value="F:metal ion binding"/>
    <property type="evidence" value="ECO:0007669"/>
    <property type="project" value="UniProtKB-KW"/>
</dbReference>
<dbReference type="RefSeq" id="WP_124879607.1">
    <property type="nucleotide sequence ID" value="NZ_RQJO01000017.1"/>
</dbReference>
<dbReference type="Pfam" id="PF05147">
    <property type="entry name" value="LANC_like"/>
    <property type="match status" value="1"/>
</dbReference>
<name>A0A3P1BA90_9BACT</name>
<dbReference type="Gene3D" id="1.50.10.20">
    <property type="match status" value="1"/>
</dbReference>
<evidence type="ECO:0000313" key="2">
    <source>
        <dbReference type="EMBL" id="RRA97742.1"/>
    </source>
</evidence>
<evidence type="ECO:0000313" key="3">
    <source>
        <dbReference type="Proteomes" id="UP000271925"/>
    </source>
</evidence>
<dbReference type="CDD" id="cd04793">
    <property type="entry name" value="LanC"/>
    <property type="match status" value="1"/>
</dbReference>
<dbReference type="SUPFAM" id="SSF158745">
    <property type="entry name" value="LanC-like"/>
    <property type="match status" value="1"/>
</dbReference>
<feature type="binding site" evidence="1">
    <location>
        <position position="314"/>
    </location>
    <ligand>
        <name>Zn(2+)</name>
        <dbReference type="ChEBI" id="CHEBI:29105"/>
    </ligand>
</feature>
<dbReference type="AlphaFoldDB" id="A0A3P1BA90"/>